<dbReference type="HOGENOM" id="CLU_2064480_0_0_1"/>
<organism evidence="1 2">
    <name type="scientific">Tribolium castaneum</name>
    <name type="common">Red flour beetle</name>
    <dbReference type="NCBI Taxonomy" id="7070"/>
    <lineage>
        <taxon>Eukaryota</taxon>
        <taxon>Metazoa</taxon>
        <taxon>Ecdysozoa</taxon>
        <taxon>Arthropoda</taxon>
        <taxon>Hexapoda</taxon>
        <taxon>Insecta</taxon>
        <taxon>Pterygota</taxon>
        <taxon>Neoptera</taxon>
        <taxon>Endopterygota</taxon>
        <taxon>Coleoptera</taxon>
        <taxon>Polyphaga</taxon>
        <taxon>Cucujiformia</taxon>
        <taxon>Tenebrionidae</taxon>
        <taxon>Tenebrionidae incertae sedis</taxon>
        <taxon>Tribolium</taxon>
    </lineage>
</organism>
<evidence type="ECO:0000313" key="1">
    <source>
        <dbReference type="EMBL" id="EFA13060.1"/>
    </source>
</evidence>
<gene>
    <name evidence="1" type="primary">GLEAN_01401</name>
    <name evidence="1" type="ORF">TcasGA2_TC001401</name>
</gene>
<dbReference type="AlphaFoldDB" id="D7EKA2"/>
<sequence>MAIGTMATVTGPLLISADIIGSFAKIDYTCVRHLRWQAELQSILNLAPILGLVDLGFTTLVLTQTDPVFYDERDLPIHDSVIQNDLKLVQKNCVVFKAIKENVNLLNQHGFVEGYYRAL</sequence>
<evidence type="ECO:0000313" key="2">
    <source>
        <dbReference type="Proteomes" id="UP000007266"/>
    </source>
</evidence>
<accession>D7EKA2</accession>
<reference evidence="1 2" key="2">
    <citation type="journal article" date="2010" name="Nucleic Acids Res.">
        <title>BeetleBase in 2010: revisions to provide comprehensive genomic information for Tribolium castaneum.</title>
        <authorList>
            <person name="Kim H.S."/>
            <person name="Murphy T."/>
            <person name="Xia J."/>
            <person name="Caragea D."/>
            <person name="Park Y."/>
            <person name="Beeman R.W."/>
            <person name="Lorenzen M.D."/>
            <person name="Butcher S."/>
            <person name="Manak J.R."/>
            <person name="Brown S.J."/>
        </authorList>
    </citation>
    <scope>NUCLEOTIDE SEQUENCE [LARGE SCALE GENOMIC DNA]</scope>
    <source>
        <strain evidence="1 2">Georgia GA2</strain>
    </source>
</reference>
<protein>
    <submittedName>
        <fullName evidence="1">Uncharacterized protein</fullName>
    </submittedName>
</protein>
<dbReference type="Proteomes" id="UP000007266">
    <property type="component" value="Unassembled WGS sequence"/>
</dbReference>
<name>D7EKA2_TRICA</name>
<keyword evidence="2" id="KW-1185">Reference proteome</keyword>
<proteinExistence type="predicted"/>
<reference evidence="1 2" key="1">
    <citation type="journal article" date="2008" name="Nature">
        <title>The genome of the model beetle and pest Tribolium castaneum.</title>
        <authorList>
            <consortium name="Tribolium Genome Sequencing Consortium"/>
            <person name="Richards S."/>
            <person name="Gibbs R.A."/>
            <person name="Weinstock G.M."/>
            <person name="Brown S.J."/>
            <person name="Denell R."/>
            <person name="Beeman R.W."/>
            <person name="Gibbs R."/>
            <person name="Beeman R.W."/>
            <person name="Brown S.J."/>
            <person name="Bucher G."/>
            <person name="Friedrich M."/>
            <person name="Grimmelikhuijzen C.J."/>
            <person name="Klingler M."/>
            <person name="Lorenzen M."/>
            <person name="Richards S."/>
            <person name="Roth S."/>
            <person name="Schroder R."/>
            <person name="Tautz D."/>
            <person name="Zdobnov E.M."/>
            <person name="Muzny D."/>
            <person name="Gibbs R.A."/>
            <person name="Weinstock G.M."/>
            <person name="Attaway T."/>
            <person name="Bell S."/>
            <person name="Buhay C.J."/>
            <person name="Chandrabose M.N."/>
            <person name="Chavez D."/>
            <person name="Clerk-Blankenburg K.P."/>
            <person name="Cree A."/>
            <person name="Dao M."/>
            <person name="Davis C."/>
            <person name="Chacko J."/>
            <person name="Dinh H."/>
            <person name="Dugan-Rocha S."/>
            <person name="Fowler G."/>
            <person name="Garner T.T."/>
            <person name="Garnes J."/>
            <person name="Gnirke A."/>
            <person name="Hawes A."/>
            <person name="Hernandez J."/>
            <person name="Hines S."/>
            <person name="Holder M."/>
            <person name="Hume J."/>
            <person name="Jhangiani S.N."/>
            <person name="Joshi V."/>
            <person name="Khan Z.M."/>
            <person name="Jackson L."/>
            <person name="Kovar C."/>
            <person name="Kowis A."/>
            <person name="Lee S."/>
            <person name="Lewis L.R."/>
            <person name="Margolis J."/>
            <person name="Morgan M."/>
            <person name="Nazareth L.V."/>
            <person name="Nguyen N."/>
            <person name="Okwuonu G."/>
            <person name="Parker D."/>
            <person name="Richards S."/>
            <person name="Ruiz S.J."/>
            <person name="Santibanez J."/>
            <person name="Savard J."/>
            <person name="Scherer S.E."/>
            <person name="Schneider B."/>
            <person name="Sodergren E."/>
            <person name="Tautz D."/>
            <person name="Vattahil S."/>
            <person name="Villasana D."/>
            <person name="White C.S."/>
            <person name="Wright R."/>
            <person name="Park Y."/>
            <person name="Beeman R.W."/>
            <person name="Lord J."/>
            <person name="Oppert B."/>
            <person name="Lorenzen M."/>
            <person name="Brown S."/>
            <person name="Wang L."/>
            <person name="Savard J."/>
            <person name="Tautz D."/>
            <person name="Richards S."/>
            <person name="Weinstock G."/>
            <person name="Gibbs R.A."/>
            <person name="Liu Y."/>
            <person name="Worley K."/>
            <person name="Weinstock G."/>
            <person name="Elsik C.G."/>
            <person name="Reese J.T."/>
            <person name="Elhaik E."/>
            <person name="Landan G."/>
            <person name="Graur D."/>
            <person name="Arensburger P."/>
            <person name="Atkinson P."/>
            <person name="Beeman R.W."/>
            <person name="Beidler J."/>
            <person name="Brown S.J."/>
            <person name="Demuth J.P."/>
            <person name="Drury D.W."/>
            <person name="Du Y.Z."/>
            <person name="Fujiwara H."/>
            <person name="Lorenzen M."/>
            <person name="Maselli V."/>
            <person name="Osanai M."/>
            <person name="Park Y."/>
            <person name="Robertson H.M."/>
            <person name="Tu Z."/>
            <person name="Wang J.J."/>
            <person name="Wang S."/>
            <person name="Richards S."/>
            <person name="Song H."/>
            <person name="Zhang L."/>
            <person name="Sodergren E."/>
            <person name="Werner D."/>
            <person name="Stanke M."/>
            <person name="Morgenstern B."/>
            <person name="Solovyev V."/>
            <person name="Kosarev P."/>
            <person name="Brown G."/>
            <person name="Chen H.C."/>
            <person name="Ermolaeva O."/>
            <person name="Hlavina W."/>
            <person name="Kapustin Y."/>
            <person name="Kiryutin B."/>
            <person name="Kitts P."/>
            <person name="Maglott D."/>
            <person name="Pruitt K."/>
            <person name="Sapojnikov V."/>
            <person name="Souvorov A."/>
            <person name="Mackey A.J."/>
            <person name="Waterhouse R.M."/>
            <person name="Wyder S."/>
            <person name="Zdobnov E.M."/>
            <person name="Zdobnov E.M."/>
            <person name="Wyder S."/>
            <person name="Kriventseva E.V."/>
            <person name="Kadowaki T."/>
            <person name="Bork P."/>
            <person name="Aranda M."/>
            <person name="Bao R."/>
            <person name="Beermann A."/>
            <person name="Berns N."/>
            <person name="Bolognesi R."/>
            <person name="Bonneton F."/>
            <person name="Bopp D."/>
            <person name="Brown S.J."/>
            <person name="Bucher G."/>
            <person name="Butts T."/>
            <person name="Chaumot A."/>
            <person name="Denell R.E."/>
            <person name="Ferrier D.E."/>
            <person name="Friedrich M."/>
            <person name="Gordon C.M."/>
            <person name="Jindra M."/>
            <person name="Klingler M."/>
            <person name="Lan Q."/>
            <person name="Lattorff H.M."/>
            <person name="Laudet V."/>
            <person name="von Levetsow C."/>
            <person name="Liu Z."/>
            <person name="Lutz R."/>
            <person name="Lynch J.A."/>
            <person name="da Fonseca R.N."/>
            <person name="Posnien N."/>
            <person name="Reuter R."/>
            <person name="Roth S."/>
            <person name="Savard J."/>
            <person name="Schinko J.B."/>
            <person name="Schmitt C."/>
            <person name="Schoppmeier M."/>
            <person name="Schroder R."/>
            <person name="Shippy T.D."/>
            <person name="Simonnet F."/>
            <person name="Marques-Souza H."/>
            <person name="Tautz D."/>
            <person name="Tomoyasu Y."/>
            <person name="Trauner J."/>
            <person name="Van der Zee M."/>
            <person name="Vervoort M."/>
            <person name="Wittkopp N."/>
            <person name="Wimmer E.A."/>
            <person name="Yang X."/>
            <person name="Jones A.K."/>
            <person name="Sattelle D.B."/>
            <person name="Ebert P.R."/>
            <person name="Nelson D."/>
            <person name="Scott J.G."/>
            <person name="Beeman R.W."/>
            <person name="Muthukrishnan S."/>
            <person name="Kramer K.J."/>
            <person name="Arakane Y."/>
            <person name="Beeman R.W."/>
            <person name="Zhu Q."/>
            <person name="Hogenkamp D."/>
            <person name="Dixit R."/>
            <person name="Oppert B."/>
            <person name="Jiang H."/>
            <person name="Zou Z."/>
            <person name="Marshall J."/>
            <person name="Elpidina E."/>
            <person name="Vinokurov K."/>
            <person name="Oppert C."/>
            <person name="Zou Z."/>
            <person name="Evans J."/>
            <person name="Lu Z."/>
            <person name="Zhao P."/>
            <person name="Sumathipala N."/>
            <person name="Altincicek B."/>
            <person name="Vilcinskas A."/>
            <person name="Williams M."/>
            <person name="Hultmark D."/>
            <person name="Hetru C."/>
            <person name="Jiang H."/>
            <person name="Grimmelikhuijzen C.J."/>
            <person name="Hauser F."/>
            <person name="Cazzamali G."/>
            <person name="Williamson M."/>
            <person name="Park Y."/>
            <person name="Li B."/>
            <person name="Tanaka Y."/>
            <person name="Predel R."/>
            <person name="Neupert S."/>
            <person name="Schachtner J."/>
            <person name="Verleyen P."/>
            <person name="Raible F."/>
            <person name="Bork P."/>
            <person name="Friedrich M."/>
            <person name="Walden K.K."/>
            <person name="Robertson H.M."/>
            <person name="Angeli S."/>
            <person name="Foret S."/>
            <person name="Bucher G."/>
            <person name="Schuetz S."/>
            <person name="Maleszka R."/>
            <person name="Wimmer E.A."/>
            <person name="Beeman R.W."/>
            <person name="Lorenzen M."/>
            <person name="Tomoyasu Y."/>
            <person name="Miller S.C."/>
            <person name="Grossmann D."/>
            <person name="Bucher G."/>
        </authorList>
    </citation>
    <scope>NUCLEOTIDE SEQUENCE [LARGE SCALE GENOMIC DNA]</scope>
    <source>
        <strain evidence="1 2">Georgia GA2</strain>
    </source>
</reference>
<dbReference type="InParanoid" id="D7EKA2"/>
<dbReference type="EMBL" id="KQ971388">
    <property type="protein sequence ID" value="EFA13060.1"/>
    <property type="molecule type" value="Genomic_DNA"/>
</dbReference>